<dbReference type="GO" id="GO:0003735">
    <property type="term" value="F:structural constituent of ribosome"/>
    <property type="evidence" value="ECO:0007669"/>
    <property type="project" value="InterPro"/>
</dbReference>
<feature type="domain" description="Large ribosomal subunit protein uL30-like ferredoxin-like fold" evidence="6">
    <location>
        <begin position="18"/>
        <end position="68"/>
    </location>
</feature>
<evidence type="ECO:0000256" key="2">
    <source>
        <dbReference type="ARBA" id="ARBA00011838"/>
    </source>
</evidence>
<dbReference type="InterPro" id="IPR005996">
    <property type="entry name" value="Ribosomal_uL30_bac-type"/>
</dbReference>
<dbReference type="InterPro" id="IPR036919">
    <property type="entry name" value="Ribo_uL30_ferredoxin-like_sf"/>
</dbReference>
<dbReference type="Pfam" id="PF00327">
    <property type="entry name" value="Ribosomal_L30"/>
    <property type="match status" value="1"/>
</dbReference>
<accession>A0A4Q1BYL8</accession>
<dbReference type="Proteomes" id="UP000289455">
    <property type="component" value="Unassembled WGS sequence"/>
</dbReference>
<comment type="caution">
    <text evidence="7">The sequence shown here is derived from an EMBL/GenBank/DDBJ whole genome shotgun (WGS) entry which is preliminary data.</text>
</comment>
<comment type="subunit">
    <text evidence="2 5">Part of the 50S ribosomal subunit.</text>
</comment>
<dbReference type="CDD" id="cd01658">
    <property type="entry name" value="Ribosomal_L30"/>
    <property type="match status" value="1"/>
</dbReference>
<keyword evidence="8" id="KW-1185">Reference proteome</keyword>
<dbReference type="OrthoDB" id="9812790at2"/>
<evidence type="ECO:0000313" key="7">
    <source>
        <dbReference type="EMBL" id="RXK48204.1"/>
    </source>
</evidence>
<name>A0A4Q1BYL8_9BACT</name>
<organism evidence="7 8">
    <name type="scientific">Aquirufa rosea</name>
    <dbReference type="NCBI Taxonomy" id="2509241"/>
    <lineage>
        <taxon>Bacteria</taxon>
        <taxon>Pseudomonadati</taxon>
        <taxon>Bacteroidota</taxon>
        <taxon>Cytophagia</taxon>
        <taxon>Cytophagales</taxon>
        <taxon>Flectobacillaceae</taxon>
        <taxon>Aquirufa</taxon>
    </lineage>
</organism>
<dbReference type="SUPFAM" id="SSF55129">
    <property type="entry name" value="Ribosomal protein L30p/L7e"/>
    <property type="match status" value="1"/>
</dbReference>
<evidence type="ECO:0000256" key="4">
    <source>
        <dbReference type="ARBA" id="ARBA00023274"/>
    </source>
</evidence>
<evidence type="ECO:0000256" key="3">
    <source>
        <dbReference type="ARBA" id="ARBA00022980"/>
    </source>
</evidence>
<gene>
    <name evidence="5" type="primary">rpmD</name>
    <name evidence="7" type="ORF">ESB04_09155</name>
</gene>
<dbReference type="EMBL" id="SDHY01000005">
    <property type="protein sequence ID" value="RXK48204.1"/>
    <property type="molecule type" value="Genomic_DNA"/>
</dbReference>
<dbReference type="GO" id="GO:0022625">
    <property type="term" value="C:cytosolic large ribosomal subunit"/>
    <property type="evidence" value="ECO:0007669"/>
    <property type="project" value="TreeGrafter"/>
</dbReference>
<proteinExistence type="inferred from homology"/>
<keyword evidence="3 5" id="KW-0689">Ribosomal protein</keyword>
<dbReference type="AlphaFoldDB" id="A0A4Q1BYL8"/>
<dbReference type="HAMAP" id="MF_01371_B">
    <property type="entry name" value="Ribosomal_uL30_B"/>
    <property type="match status" value="1"/>
</dbReference>
<dbReference type="Gene3D" id="3.30.1390.20">
    <property type="entry name" value="Ribosomal protein L30, ferredoxin-like fold domain"/>
    <property type="match status" value="1"/>
</dbReference>
<protein>
    <recommendedName>
        <fullName evidence="5">Large ribosomal subunit protein uL30</fullName>
    </recommendedName>
</protein>
<evidence type="ECO:0000256" key="5">
    <source>
        <dbReference type="HAMAP-Rule" id="MF_01371"/>
    </source>
</evidence>
<dbReference type="InterPro" id="IPR016082">
    <property type="entry name" value="Ribosomal_uL30_ferredoxin-like"/>
</dbReference>
<reference evidence="7 8" key="1">
    <citation type="submission" date="2019-01" db="EMBL/GenBank/DDBJ databases">
        <title>Cytophagaceae bacterium strain CAR-16.</title>
        <authorList>
            <person name="Chen W.-M."/>
        </authorList>
    </citation>
    <scope>NUCLEOTIDE SEQUENCE [LARGE SCALE GENOMIC DNA]</scope>
    <source>
        <strain evidence="7 8">CAR-16</strain>
    </source>
</reference>
<dbReference type="PANTHER" id="PTHR15892">
    <property type="entry name" value="MITOCHONDRIAL RIBOSOMAL PROTEIN L30"/>
    <property type="match status" value="1"/>
</dbReference>
<comment type="similarity">
    <text evidence="1 5">Belongs to the universal ribosomal protein uL30 family.</text>
</comment>
<keyword evidence="4 5" id="KW-0687">Ribonucleoprotein</keyword>
<dbReference type="GO" id="GO:0006412">
    <property type="term" value="P:translation"/>
    <property type="evidence" value="ECO:0007669"/>
    <property type="project" value="UniProtKB-UniRule"/>
</dbReference>
<dbReference type="PANTHER" id="PTHR15892:SF2">
    <property type="entry name" value="LARGE RIBOSOMAL SUBUNIT PROTEIN UL30M"/>
    <property type="match status" value="1"/>
</dbReference>
<evidence type="ECO:0000313" key="8">
    <source>
        <dbReference type="Proteomes" id="UP000289455"/>
    </source>
</evidence>
<dbReference type="NCBIfam" id="TIGR01308">
    <property type="entry name" value="rpmD_bact"/>
    <property type="match status" value="1"/>
</dbReference>
<sequence>MDNRVPCASKIEHNMSKVKITQVKSAIKRPEVQKRTIQALGLGKIRKSVEVELNPAIAGMIRAVNHLVVVENI</sequence>
<evidence type="ECO:0000259" key="6">
    <source>
        <dbReference type="Pfam" id="PF00327"/>
    </source>
</evidence>
<evidence type="ECO:0000256" key="1">
    <source>
        <dbReference type="ARBA" id="ARBA00007594"/>
    </source>
</evidence>